<evidence type="ECO:0000313" key="2">
    <source>
        <dbReference type="Proteomes" id="UP000243348"/>
    </source>
</evidence>
<dbReference type="EMBL" id="CP003680">
    <property type="protein sequence ID" value="AFP65244.1"/>
    <property type="molecule type" value="Genomic_DNA"/>
</dbReference>
<evidence type="ECO:0000313" key="1">
    <source>
        <dbReference type="EMBL" id="AFP65244.1"/>
    </source>
</evidence>
<dbReference type="Proteomes" id="UP000243348">
    <property type="component" value="Nucleomorph 1"/>
</dbReference>
<reference evidence="1 2" key="1">
    <citation type="journal article" date="2012" name="Genome Biol. Evol.">
        <title>Nucleomorph genome sequence of the cryptophyte alga Chroomonas mesostigmatica CCMP1168 reveals lineage-specific gene loss and genome complexity.</title>
        <authorList>
            <person name="Moore C.E."/>
            <person name="Curtis B."/>
            <person name="Mills T."/>
            <person name="Tanifuji G."/>
            <person name="Archibald J.M."/>
        </authorList>
    </citation>
    <scope>NUCLEOTIDE SEQUENCE [LARGE SCALE GENOMIC DNA]</scope>
    <source>
        <strain evidence="1 2">CCMP1168</strain>
    </source>
</reference>
<keyword evidence="1" id="KW-0542">Nucleomorph</keyword>
<accession>J7G2K4</accession>
<dbReference type="AlphaFoldDB" id="J7G2K4"/>
<name>J7G2K4_9CRYP</name>
<organism evidence="1 2">
    <name type="scientific">Chroomonas mesostigmatica CCMP1168</name>
    <dbReference type="NCBI Taxonomy" id="1195612"/>
    <lineage>
        <taxon>Eukaryota</taxon>
        <taxon>Cryptophyceae</taxon>
        <taxon>Pyrenomonadales</taxon>
        <taxon>Chroomonadaceae</taxon>
        <taxon>Chroomonas</taxon>
    </lineage>
</organism>
<protein>
    <submittedName>
        <fullName evidence="1">Uncharacterized protein</fullName>
    </submittedName>
</protein>
<geneLocation type="nucleomorph" evidence="1"/>
<sequence>MESKNYLLYPKISIKFLWGDLGYLYILKKKIFWVSGKGKKIIKNKIEKKTVFFWIKSVYRDELFVEKKNMNLISFCGFFSSEFSKINFFFQKFYLKPIFRILKINNFCKINQYRAKFGNRMCNYQEIFFIIKKNTPNTYIYCQKRKENIERIIFKSGYFPEKFSCFLLEKIKLKKKKNFILMDLKNSHFFLIKFHSDLIFINQPSNCKMAIKEIVKSDSFFFKTTKIYLKFNKKKKKYLMEIFFFLNIQNLFFKEIIKDFKEKHLGIKKFWIYSDKKLEKKIKLVTSENFLIIPSIFYQMDEILIETIFFLKKKFKKKFKSRK</sequence>
<proteinExistence type="predicted"/>
<gene>
    <name evidence="1" type="ORF">CMESO_41</name>
</gene>